<proteinExistence type="predicted"/>
<dbReference type="GO" id="GO:0003723">
    <property type="term" value="F:RNA binding"/>
    <property type="evidence" value="ECO:0007669"/>
    <property type="project" value="TreeGrafter"/>
</dbReference>
<gene>
    <name evidence="2" type="ORF">FOL47_005906</name>
</gene>
<organism evidence="2 3">
    <name type="scientific">Perkinsus chesapeaki</name>
    <name type="common">Clam parasite</name>
    <name type="synonym">Perkinsus andrewsi</name>
    <dbReference type="NCBI Taxonomy" id="330153"/>
    <lineage>
        <taxon>Eukaryota</taxon>
        <taxon>Sar</taxon>
        <taxon>Alveolata</taxon>
        <taxon>Perkinsozoa</taxon>
        <taxon>Perkinsea</taxon>
        <taxon>Perkinsida</taxon>
        <taxon>Perkinsidae</taxon>
        <taxon>Perkinsus</taxon>
    </lineage>
</organism>
<comment type="caution">
    <text evidence="2">The sequence shown here is derived from an EMBL/GenBank/DDBJ whole genome shotgun (WGS) entry which is preliminary data.</text>
</comment>
<dbReference type="PANTHER" id="PTHR21228:SF40">
    <property type="entry name" value="LD45607P"/>
    <property type="match status" value="1"/>
</dbReference>
<dbReference type="GO" id="GO:0005759">
    <property type="term" value="C:mitochondrial matrix"/>
    <property type="evidence" value="ECO:0007669"/>
    <property type="project" value="TreeGrafter"/>
</dbReference>
<keyword evidence="3" id="KW-1185">Reference proteome</keyword>
<name>A0A7J6LV33_PERCH</name>
<dbReference type="PROSITE" id="PS51286">
    <property type="entry name" value="RAP"/>
    <property type="match status" value="1"/>
</dbReference>
<dbReference type="InterPro" id="IPR013584">
    <property type="entry name" value="RAP"/>
</dbReference>
<dbReference type="Pfam" id="PF08373">
    <property type="entry name" value="RAP"/>
    <property type="match status" value="1"/>
</dbReference>
<dbReference type="Proteomes" id="UP000591131">
    <property type="component" value="Unassembled WGS sequence"/>
</dbReference>
<protein>
    <recommendedName>
        <fullName evidence="1">RAP domain-containing protein</fullName>
    </recommendedName>
</protein>
<dbReference type="GO" id="GO:0035770">
    <property type="term" value="C:ribonucleoprotein granule"/>
    <property type="evidence" value="ECO:0007669"/>
    <property type="project" value="TreeGrafter"/>
</dbReference>
<accession>A0A7J6LV33</accession>
<dbReference type="SMART" id="SM00952">
    <property type="entry name" value="RAP"/>
    <property type="match status" value="1"/>
</dbReference>
<reference evidence="2 3" key="1">
    <citation type="submission" date="2020-04" db="EMBL/GenBank/DDBJ databases">
        <title>Perkinsus chesapeaki whole genome sequence.</title>
        <authorList>
            <person name="Bogema D.R."/>
        </authorList>
    </citation>
    <scope>NUCLEOTIDE SEQUENCE [LARGE SCALE GENOMIC DNA]</scope>
    <source>
        <strain evidence="2">ATCC PRA-425</strain>
    </source>
</reference>
<evidence type="ECO:0000259" key="1">
    <source>
        <dbReference type="PROSITE" id="PS51286"/>
    </source>
</evidence>
<feature type="domain" description="RAP" evidence="1">
    <location>
        <begin position="602"/>
        <end position="665"/>
    </location>
</feature>
<dbReference type="EMBL" id="JAAPAO010000327">
    <property type="protein sequence ID" value="KAF4663107.1"/>
    <property type="molecule type" value="Genomic_DNA"/>
</dbReference>
<dbReference type="InterPro" id="IPR050870">
    <property type="entry name" value="FAST_kinase"/>
</dbReference>
<dbReference type="Gene3D" id="3.40.960.10">
    <property type="entry name" value="VSR Endonuclease"/>
    <property type="match status" value="1"/>
</dbReference>
<evidence type="ECO:0000313" key="3">
    <source>
        <dbReference type="Proteomes" id="UP000591131"/>
    </source>
</evidence>
<dbReference type="AlphaFoldDB" id="A0A7J6LV33"/>
<evidence type="ECO:0000313" key="2">
    <source>
        <dbReference type="EMBL" id="KAF4663107.1"/>
    </source>
</evidence>
<dbReference type="GO" id="GO:0000963">
    <property type="term" value="P:mitochondrial RNA processing"/>
    <property type="evidence" value="ECO:0007669"/>
    <property type="project" value="TreeGrafter"/>
</dbReference>
<dbReference type="OrthoDB" id="438935at2759"/>
<dbReference type="GO" id="GO:0044528">
    <property type="term" value="P:regulation of mitochondrial mRNA stability"/>
    <property type="evidence" value="ECO:0007669"/>
    <property type="project" value="TreeGrafter"/>
</dbReference>
<sequence>MSLSSSKLEKIQKLCLEGSHRRAVDMAIPPKGPVRGALVHAMLTGLAGSLGPGEWTDDEHLRTALKRAFVDNGGRGFSQRELFESKEAMLGLGITIPVPTTAVAWRKPSTPTRIAAHEVTTIINRKAVVDQTNLAKLIVGALEGTPGSSRDVATLVWGCGRLGVASSKDISMILWGWAKMGNKALEEGGGKDEADDTVVIWCIEKLTKMYCGLSGIELTNVIWALARLRVYNTIFTLLLNQAVLDVSLELSPTSVSSVVWASGARMSTIGELPTAEVMKSLHHLAISSILSMDPPCIASTIWGLGALGILLNEGNVLPYQPLTAIEDSIQDFDMDNMKSILQYTWTDPSVTACLAPELIRRFEASSSSSSSSIPPWCRSIAEICLYMSRGALQSPKELAEVIQLYLDKVELDLSHMAPVDAARLVAAFSNLSYIPSHHTLSFLINLADLEVSRFFPNTYCMYTIALAQLNQAGHRVPLCEADLTIDQSCSLIWASAILDIQGIDQVIRRLLQASVLLPSLPFARQAIAGLWARGMKDEAERLIGAYATGSLTEATDTSSSSSSSLHLDISQTLRSMGYSNIKDEIELCGVYKADVVIPDLRIVIECDGDVHHLYSNDTGDSETLIGSSVIRDKVFNKAGWHVIRVSIKAWRKCRTSNDKQALLRRLLAQFRT</sequence>
<dbReference type="PANTHER" id="PTHR21228">
    <property type="entry name" value="FAST LEU-RICH DOMAIN-CONTAINING"/>
    <property type="match status" value="1"/>
</dbReference>